<dbReference type="RefSeq" id="WP_134437540.1">
    <property type="nucleotide sequence ID" value="NZ_SOML01000017.1"/>
</dbReference>
<gene>
    <name evidence="1" type="ORF">E2605_18665</name>
</gene>
<accession>A0A4Y8KYL7</accession>
<name>A0A4Y8KYL7_9BACT</name>
<organism evidence="1 2">
    <name type="scientific">Dysgonomonas capnocytophagoides</name>
    <dbReference type="NCBI Taxonomy" id="45254"/>
    <lineage>
        <taxon>Bacteria</taxon>
        <taxon>Pseudomonadati</taxon>
        <taxon>Bacteroidota</taxon>
        <taxon>Bacteroidia</taxon>
        <taxon>Bacteroidales</taxon>
        <taxon>Dysgonomonadaceae</taxon>
        <taxon>Dysgonomonas</taxon>
    </lineage>
</organism>
<dbReference type="Proteomes" id="UP000297861">
    <property type="component" value="Unassembled WGS sequence"/>
</dbReference>
<reference evidence="1 2" key="1">
    <citation type="submission" date="2019-03" db="EMBL/GenBank/DDBJ databases">
        <title>San Antonio Military Medical Center submission to MRSN (WRAIR), pending publication.</title>
        <authorList>
            <person name="Blyth D.M."/>
            <person name="Mccarthy S.L."/>
            <person name="Schall S.E."/>
            <person name="Stam J.A."/>
            <person name="Ong A.C."/>
            <person name="Mcgann P.T."/>
        </authorList>
    </citation>
    <scope>NUCLEOTIDE SEQUENCE [LARGE SCALE GENOMIC DNA]</scope>
    <source>
        <strain evidence="1 2">MRSN571793</strain>
    </source>
</reference>
<evidence type="ECO:0000313" key="1">
    <source>
        <dbReference type="EMBL" id="TFD92583.1"/>
    </source>
</evidence>
<dbReference type="OrthoDB" id="9939720at2"/>
<comment type="caution">
    <text evidence="1">The sequence shown here is derived from an EMBL/GenBank/DDBJ whole genome shotgun (WGS) entry which is preliminary data.</text>
</comment>
<evidence type="ECO:0000313" key="2">
    <source>
        <dbReference type="Proteomes" id="UP000297861"/>
    </source>
</evidence>
<keyword evidence="2" id="KW-1185">Reference proteome</keyword>
<dbReference type="AlphaFoldDB" id="A0A4Y8KYL7"/>
<dbReference type="EMBL" id="SOML01000017">
    <property type="protein sequence ID" value="TFD92583.1"/>
    <property type="molecule type" value="Genomic_DNA"/>
</dbReference>
<sequence>MKISKEQVINMAQKYSKSESDQKAYIAGVQAACNIIRQKIESCYNDEFCEEMQVLSEVSFIDFD</sequence>
<proteinExistence type="predicted"/>
<protein>
    <submittedName>
        <fullName evidence="1">Uncharacterized protein</fullName>
    </submittedName>
</protein>